<keyword evidence="3" id="KW-0328">Glycosyltransferase</keyword>
<evidence type="ECO:0000313" key="4">
    <source>
        <dbReference type="Proteomes" id="UP001375370"/>
    </source>
</evidence>
<protein>
    <submittedName>
        <fullName evidence="3">Glycosyltransferase</fullName>
        <ecNumber evidence="3">2.4.-.-</ecNumber>
    </submittedName>
</protein>
<dbReference type="InterPro" id="IPR050194">
    <property type="entry name" value="Glycosyltransferase_grp1"/>
</dbReference>
<gene>
    <name evidence="3" type="ORF">V8247_06260</name>
</gene>
<evidence type="ECO:0000313" key="3">
    <source>
        <dbReference type="EMBL" id="WWX24864.1"/>
    </source>
</evidence>
<dbReference type="GO" id="GO:0016757">
    <property type="term" value="F:glycosyltransferase activity"/>
    <property type="evidence" value="ECO:0007669"/>
    <property type="project" value="UniProtKB-KW"/>
</dbReference>
<dbReference type="Gene3D" id="3.40.50.2000">
    <property type="entry name" value="Glycogen Phosphorylase B"/>
    <property type="match status" value="2"/>
</dbReference>
<reference evidence="3 4" key="1">
    <citation type="submission" date="2024-03" db="EMBL/GenBank/DDBJ databases">
        <title>A Dehalogenimonas Isolated from Estuarine Sediments Dihaloeliminates Chlorinated Alkanes.</title>
        <authorList>
            <person name="Yang Y."/>
            <person name="Wang H."/>
        </authorList>
    </citation>
    <scope>NUCLEOTIDE SEQUENCE [LARGE SCALE GENOMIC DNA]</scope>
    <source>
        <strain evidence="3 4">W</strain>
    </source>
</reference>
<dbReference type="InterPro" id="IPR001296">
    <property type="entry name" value="Glyco_trans_1"/>
</dbReference>
<dbReference type="SUPFAM" id="SSF53756">
    <property type="entry name" value="UDP-Glycosyltransferase/glycogen phosphorylase"/>
    <property type="match status" value="1"/>
</dbReference>
<keyword evidence="4" id="KW-1185">Reference proteome</keyword>
<dbReference type="InterPro" id="IPR028098">
    <property type="entry name" value="Glyco_trans_4-like_N"/>
</dbReference>
<dbReference type="PANTHER" id="PTHR45947:SF3">
    <property type="entry name" value="SULFOQUINOVOSYL TRANSFERASE SQD2"/>
    <property type="match status" value="1"/>
</dbReference>
<sequence>MADNSKLSIAMLSVHSCPVGQPGGRDTGGMNVYIREMAAALGRRGHRVDIFTRAHDPRDAESEALAPGVRLVHIRAGAVAEMGKLTQFNNLPEFERNLHDFCRRDCAVYDLIHSHYWLSGEVGRKLAAELGVPHVFAFHTVGAAKDALGLGAPEPGLRLITEAEIVNDCRRIMCGTLGEADSVIRYHQGAADKVSVVPCGVDLGLFRPLDKTAARHILGQPEAPTVLYVGRLDKLKGIDRLVEAAALLKNKNCRLLVVGGDEHSRETLARLRLQAEVLGLADRVSFTGATPQSQMPWYYAAADVVAVPSYSETFGMVALEAVACGTPVVSADVGAARDIIKEGISGSVTPDNLPSSLAPALDDWLNRPTVDPEILHCSISDFSWDAVAVRVEAVFESLMVAKEDTEVCLNG</sequence>
<dbReference type="PANTHER" id="PTHR45947">
    <property type="entry name" value="SULFOQUINOVOSYL TRANSFERASE SQD2"/>
    <property type="match status" value="1"/>
</dbReference>
<dbReference type="RefSeq" id="WP_338736986.1">
    <property type="nucleotide sequence ID" value="NZ_CP146612.1"/>
</dbReference>
<evidence type="ECO:0000259" key="1">
    <source>
        <dbReference type="Pfam" id="PF00534"/>
    </source>
</evidence>
<feature type="domain" description="Glycosyl transferase family 1" evidence="1">
    <location>
        <begin position="219"/>
        <end position="368"/>
    </location>
</feature>
<proteinExistence type="predicted"/>
<organism evidence="3 4">
    <name type="scientific">Candidatus Dehalogenimonas loeffleri</name>
    <dbReference type="NCBI Taxonomy" id="3127115"/>
    <lineage>
        <taxon>Bacteria</taxon>
        <taxon>Bacillati</taxon>
        <taxon>Chloroflexota</taxon>
        <taxon>Dehalococcoidia</taxon>
        <taxon>Dehalococcoidales</taxon>
        <taxon>Dehalococcoidaceae</taxon>
        <taxon>Dehalogenimonas</taxon>
    </lineage>
</organism>
<name>A0ABZ2J1S2_9CHLR</name>
<accession>A0ABZ2J1S2</accession>
<dbReference type="Proteomes" id="UP001375370">
    <property type="component" value="Chromosome"/>
</dbReference>
<dbReference type="Pfam" id="PF00534">
    <property type="entry name" value="Glycos_transf_1"/>
    <property type="match status" value="1"/>
</dbReference>
<evidence type="ECO:0000259" key="2">
    <source>
        <dbReference type="Pfam" id="PF13439"/>
    </source>
</evidence>
<dbReference type="EMBL" id="CP146612">
    <property type="protein sequence ID" value="WWX24864.1"/>
    <property type="molecule type" value="Genomic_DNA"/>
</dbReference>
<dbReference type="Pfam" id="PF13439">
    <property type="entry name" value="Glyco_transf_4"/>
    <property type="match status" value="1"/>
</dbReference>
<dbReference type="EC" id="2.4.-.-" evidence="3"/>
<keyword evidence="3" id="KW-0808">Transferase</keyword>
<feature type="domain" description="Glycosyltransferase subfamily 4-like N-terminal" evidence="2">
    <location>
        <begin position="28"/>
        <end position="203"/>
    </location>
</feature>